<dbReference type="EMBL" id="CM041554">
    <property type="protein sequence ID" value="KAI3351532.1"/>
    <property type="molecule type" value="Genomic_DNA"/>
</dbReference>
<gene>
    <name evidence="1" type="ORF">L3Q82_020388</name>
</gene>
<evidence type="ECO:0000313" key="1">
    <source>
        <dbReference type="EMBL" id="KAI3351532.1"/>
    </source>
</evidence>
<organism evidence="1 2">
    <name type="scientific">Scortum barcoo</name>
    <name type="common">barcoo grunter</name>
    <dbReference type="NCBI Taxonomy" id="214431"/>
    <lineage>
        <taxon>Eukaryota</taxon>
        <taxon>Metazoa</taxon>
        <taxon>Chordata</taxon>
        <taxon>Craniata</taxon>
        <taxon>Vertebrata</taxon>
        <taxon>Euteleostomi</taxon>
        <taxon>Actinopterygii</taxon>
        <taxon>Neopterygii</taxon>
        <taxon>Teleostei</taxon>
        <taxon>Neoteleostei</taxon>
        <taxon>Acanthomorphata</taxon>
        <taxon>Eupercaria</taxon>
        <taxon>Centrarchiformes</taxon>
        <taxon>Terapontoidei</taxon>
        <taxon>Terapontidae</taxon>
        <taxon>Scortum</taxon>
    </lineage>
</organism>
<sequence length="1121" mass="125427">MNKNMINHWHMVYLWWSAWHFLSLHVAAFNLDTQNVLQKNGDPGSLFGFSIAFHQQLNPAKKNLLLVGAPRSKHQNQVNVTGVVYQCDLTTTSERCQAIEFHNEEFRKTKDINDQWMGVRVTSQGPGKNIMSCAHRYQQWSPSPYFPHLVTGQCYLLRDDLQVGEEERKWRRVVCDYEHLQRRPMNQDYFAYCQQGHGASFAKDNSSLLFGAPGAYQWKGIVRMEPLDHQDSSSEDSRETGDIEQFNSDLIPLQNNSYLGFSIDSGMAVLRKGELTIVSGAPRGGYSGQVAFLKADPVAKRNLSVELVLSGAGLASSFGYDVAVVDLNGDGWEDLAVGAPEFFVKDGLVGGAVYIYINNKGQNWEKTVPIQLLGQKDSMFGHAVENIGDVNQDGYGDIAVGAPYDGSGKVYLYYGSSDGIHKKAAQVLSSGSKKVSLFGYSLSGNLDVDNNQYPDLAVGSLSDSVFVFRAKPVVTVSCSLKVTPNEIDITKQQCDENTCYFAAQACFTYTAHSPSFSPKLMLSYTFEADAGRRGSRFPPRLDVLGSSGGRLELPGQRREICTVKTLRLMHDIEDRLHSMPRLCHCVSVELQSDNKCRSGQHDSRPQSLPATEHCLRVITSAKVTYGSSYKFCSRKTQNNQDVFKSLASEDGVAVITPSEDIALEVTVTNRHGDDAHQSRLIISLPDTLHYSSIVYSTAAETQVSCTANEKGTLIDCELGNPLQRDAEVTFYVILTTSGISLSTKDVNVTLQLKTQGSWERQDLENKEKMSEGIWWTGLWEMGMWLDERTERCAVTGGLYINMFCYSCDAGQVFRPYNQLRRWPKWFLSWSCKYMGRLARPSQVSLGENLKGESAIKSVEEIGTKVQYEFRITNLGRPLKSFTNASLNIYWPKENSVGKWLMYLTQISSKGVQSVPCSPLNEVNPLKHVKGWHDPSRKRREAELEALSTDGFSFLPTRRKYKTLTCSDGLKCVEIRCPLLGLDSTAVMVLHSMLWNTTFTEVFNSFLSCDYSSLNYLDIVVDATLSLTNSPENIGLKPEKPGTKVKSQVFKKEDLVKLTVFLKTETKYFTKVAWWIIFLTVIALLLLLAVLGFLLCKRGCIICLAQNKKASHDDDLKAQLKS</sequence>
<name>A0ACB8V9D5_9TELE</name>
<reference evidence="1" key="1">
    <citation type="submission" date="2022-04" db="EMBL/GenBank/DDBJ databases">
        <title>Jade perch genome.</title>
        <authorList>
            <person name="Chao B."/>
        </authorList>
    </citation>
    <scope>NUCLEOTIDE SEQUENCE</scope>
    <source>
        <strain evidence="1">CB-2022</strain>
    </source>
</reference>
<keyword evidence="2" id="KW-1185">Reference proteome</keyword>
<protein>
    <submittedName>
        <fullName evidence="1">Uncharacterized protein</fullName>
    </submittedName>
</protein>
<comment type="caution">
    <text evidence="1">The sequence shown here is derived from an EMBL/GenBank/DDBJ whole genome shotgun (WGS) entry which is preliminary data.</text>
</comment>
<proteinExistence type="predicted"/>
<dbReference type="Proteomes" id="UP000831701">
    <property type="component" value="Chromosome 24"/>
</dbReference>
<accession>A0ACB8V9D5</accession>
<evidence type="ECO:0000313" key="2">
    <source>
        <dbReference type="Proteomes" id="UP000831701"/>
    </source>
</evidence>